<evidence type="ECO:0000256" key="12">
    <source>
        <dbReference type="SAM" id="MobiDB-lite"/>
    </source>
</evidence>
<feature type="binding site" evidence="7 10">
    <location>
        <begin position="271"/>
        <end position="274"/>
    </location>
    <ligand>
        <name>substrate</name>
    </ligand>
</feature>
<dbReference type="InterPro" id="IPR036646">
    <property type="entry name" value="PGAM_B_sf"/>
</dbReference>
<evidence type="ECO:0000256" key="7">
    <source>
        <dbReference type="HAMAP-Rule" id="MF_01038"/>
    </source>
</evidence>
<feature type="binding site" evidence="7 11">
    <location>
        <position position="470"/>
    </location>
    <ligand>
        <name>Mn(2+)</name>
        <dbReference type="ChEBI" id="CHEBI:29035"/>
        <label>2</label>
    </ligand>
</feature>
<evidence type="ECO:0000256" key="4">
    <source>
        <dbReference type="ARBA" id="ARBA00023152"/>
    </source>
</evidence>
<keyword evidence="16" id="KW-1185">Reference proteome</keyword>
<dbReference type="InterPro" id="IPR005995">
    <property type="entry name" value="Pgm_bpd_ind"/>
</dbReference>
<feature type="binding site" evidence="7 10">
    <location>
        <position position="362"/>
    </location>
    <ligand>
        <name>substrate</name>
    </ligand>
</feature>
<keyword evidence="5 7" id="KW-0464">Manganese</keyword>
<feature type="binding site" evidence="7 11">
    <location>
        <position position="433"/>
    </location>
    <ligand>
        <name>Mn(2+)</name>
        <dbReference type="ChEBI" id="CHEBI:29035"/>
        <label>1</label>
    </ligand>
</feature>
<evidence type="ECO:0000256" key="5">
    <source>
        <dbReference type="ARBA" id="ARBA00023211"/>
    </source>
</evidence>
<protein>
    <recommendedName>
        <fullName evidence="7 8">2,3-bisphosphoglycerate-independent phosphoglycerate mutase</fullName>
        <shortName evidence="7">BPG-independent PGAM</shortName>
        <shortName evidence="7">Phosphoglyceromutase</shortName>
        <shortName evidence="7">iPGM</shortName>
        <ecNumber evidence="7 8">5.4.2.12</ecNumber>
    </recommendedName>
</protein>
<proteinExistence type="inferred from homology"/>
<evidence type="ECO:0000259" key="13">
    <source>
        <dbReference type="Pfam" id="PF01676"/>
    </source>
</evidence>
<evidence type="ECO:0000256" key="11">
    <source>
        <dbReference type="PIRSR" id="PIRSR001492-3"/>
    </source>
</evidence>
<dbReference type="InterPro" id="IPR011258">
    <property type="entry name" value="BPG-indep_PGM_N"/>
</dbReference>
<dbReference type="InterPro" id="IPR017850">
    <property type="entry name" value="Alkaline_phosphatase_core_sf"/>
</dbReference>
<dbReference type="Gene3D" id="3.40.720.10">
    <property type="entry name" value="Alkaline Phosphatase, subunit A"/>
    <property type="match status" value="1"/>
</dbReference>
<keyword evidence="6 7" id="KW-0413">Isomerase</keyword>
<sequence>MKAALIILDGWGLGSEDGRRSTGGASSPDSQDSSGGRNAIEAADTPNFDQLADAGAYGTLDVTGRRVGLPEGQMGNSEVGHLNIGAGRVVRQEYTRISDAIANGELGENDAIDSAFEYADENDGRVHFMGLVSEGGVHSDQKHLYALVELAAERGVDAVTHAFTDGRDTPPKSGAEFLGDLQEVIDREGTGEVATVSGRYYAMDRDQNWERTRRAYEAIVNRDAEFSAESAVEAVEQSYERGETDEFVEPTLVEGGPAMDDGDAALFFNFRADRARQLTRMLAENAERSSATHSSGQSPREDIDPVWVFETDPPKIRLATMTQYDEEFDLPVAFPPHRPEDVLGEVLSDRGLTQLRIAESEKYAHVTYFLNGGREVEFEGERREIVESPNVPTYDQQPEMSAEEVTDTAIATIESDDPDVLVLNYANPDMVGHTGDFDAAVQAVEAVDAQLARLVEAVEAAGGHVLVTADHGNADDMGTVEDPHTAHTYNPVPFVYLTPEGDDGGTHVREGGSLCDVAPTLLSLVGVEQPEAMTGETLLE</sequence>
<dbReference type="Proteomes" id="UP001595945">
    <property type="component" value="Unassembled WGS sequence"/>
</dbReference>
<feature type="binding site" evidence="7 11">
    <location>
        <position position="9"/>
    </location>
    <ligand>
        <name>Mn(2+)</name>
        <dbReference type="ChEBI" id="CHEBI:29035"/>
        <label>2</label>
    </ligand>
</feature>
<evidence type="ECO:0000256" key="2">
    <source>
        <dbReference type="ARBA" id="ARBA00008819"/>
    </source>
</evidence>
<evidence type="ECO:0000256" key="8">
    <source>
        <dbReference type="NCBIfam" id="TIGR01307"/>
    </source>
</evidence>
<dbReference type="FunFam" id="3.40.1450.10:FF:000002">
    <property type="entry name" value="2,3-bisphosphoglycerate-independent phosphoglycerate mutase"/>
    <property type="match status" value="1"/>
</dbReference>
<evidence type="ECO:0000259" key="14">
    <source>
        <dbReference type="Pfam" id="PF06415"/>
    </source>
</evidence>
<comment type="catalytic activity">
    <reaction evidence="7">
        <text>(2R)-2-phosphoglycerate = (2R)-3-phosphoglycerate</text>
        <dbReference type="Rhea" id="RHEA:15901"/>
        <dbReference type="ChEBI" id="CHEBI:58272"/>
        <dbReference type="ChEBI" id="CHEBI:58289"/>
        <dbReference type="EC" id="5.4.2.12"/>
    </reaction>
</comment>
<gene>
    <name evidence="7 15" type="primary">gpmI</name>
    <name evidence="15" type="ORF">ACFO9K_16085</name>
</gene>
<dbReference type="SUPFAM" id="SSF64158">
    <property type="entry name" value="2,3-Bisphosphoglycerate-independent phosphoglycerate mutase, substrate-binding domain"/>
    <property type="match status" value="1"/>
</dbReference>
<comment type="caution">
    <text evidence="15">The sequence shown here is derived from an EMBL/GenBank/DDBJ whole genome shotgun (WGS) entry which is preliminary data.</text>
</comment>
<feature type="active site" description="Phosphoserine intermediate" evidence="7 9">
    <location>
        <position position="77"/>
    </location>
</feature>
<dbReference type="PIRSF" id="PIRSF001492">
    <property type="entry name" value="IPGAM"/>
    <property type="match status" value="1"/>
</dbReference>
<dbReference type="GO" id="GO:0004619">
    <property type="term" value="F:phosphoglycerate mutase activity"/>
    <property type="evidence" value="ECO:0007669"/>
    <property type="project" value="UniProtKB-UniRule"/>
</dbReference>
<dbReference type="AlphaFoldDB" id="A0ABD5Q501"/>
<evidence type="ECO:0000256" key="1">
    <source>
        <dbReference type="ARBA" id="ARBA00004798"/>
    </source>
</evidence>
<feature type="domain" description="Metalloenzyme" evidence="13">
    <location>
        <begin position="1"/>
        <end position="528"/>
    </location>
</feature>
<dbReference type="PANTHER" id="PTHR31637">
    <property type="entry name" value="2,3-BISPHOSPHOGLYCERATE-INDEPENDENT PHOSPHOGLYCERATE MUTASE"/>
    <property type="match status" value="1"/>
</dbReference>
<dbReference type="RefSeq" id="WP_254268594.1">
    <property type="nucleotide sequence ID" value="NZ_CP100400.1"/>
</dbReference>
<feature type="binding site" evidence="7 11">
    <location>
        <position position="487"/>
    </location>
    <ligand>
        <name>Mn(2+)</name>
        <dbReference type="ChEBI" id="CHEBI:29035"/>
        <label>1</label>
    </ligand>
</feature>
<dbReference type="Gene3D" id="3.40.1450.10">
    <property type="entry name" value="BPG-independent phosphoglycerate mutase, domain B"/>
    <property type="match status" value="1"/>
</dbReference>
<dbReference type="SUPFAM" id="SSF53649">
    <property type="entry name" value="Alkaline phosphatase-like"/>
    <property type="match status" value="1"/>
</dbReference>
<keyword evidence="4 7" id="KW-0324">Glycolysis</keyword>
<organism evidence="15 16">
    <name type="scientific">Halorussus aquaticus</name>
    <dbReference type="NCBI Taxonomy" id="2953748"/>
    <lineage>
        <taxon>Archaea</taxon>
        <taxon>Methanobacteriati</taxon>
        <taxon>Methanobacteriota</taxon>
        <taxon>Stenosarchaea group</taxon>
        <taxon>Halobacteria</taxon>
        <taxon>Halobacteriales</taxon>
        <taxon>Haladaptataceae</taxon>
        <taxon>Halorussus</taxon>
    </lineage>
</organism>
<feature type="compositionally biased region" description="Polar residues" evidence="12">
    <location>
        <begin position="23"/>
        <end position="36"/>
    </location>
</feature>
<dbReference type="PANTHER" id="PTHR31637:SF0">
    <property type="entry name" value="2,3-BISPHOSPHOGLYCERATE-INDEPENDENT PHOSPHOGLYCERATE MUTASE"/>
    <property type="match status" value="1"/>
</dbReference>
<evidence type="ECO:0000313" key="16">
    <source>
        <dbReference type="Proteomes" id="UP001595945"/>
    </source>
</evidence>
<dbReference type="GeneID" id="73043498"/>
<dbReference type="Pfam" id="PF01676">
    <property type="entry name" value="Metalloenzyme"/>
    <property type="match status" value="1"/>
</dbReference>
<dbReference type="CDD" id="cd16010">
    <property type="entry name" value="iPGM"/>
    <property type="match status" value="1"/>
</dbReference>
<name>A0ABD5Q501_9EURY</name>
<comment type="function">
    <text evidence="7">Catalyzes the interconversion of 2-phosphoglycerate and 3-phosphoglycerate.</text>
</comment>
<dbReference type="Pfam" id="PF06415">
    <property type="entry name" value="iPGM_N"/>
    <property type="match status" value="1"/>
</dbReference>
<dbReference type="NCBIfam" id="TIGR01307">
    <property type="entry name" value="pgm_bpd_ind"/>
    <property type="match status" value="1"/>
</dbReference>
<feature type="binding site" evidence="7 10">
    <location>
        <position position="205"/>
    </location>
    <ligand>
        <name>substrate</name>
    </ligand>
</feature>
<evidence type="ECO:0000256" key="10">
    <source>
        <dbReference type="PIRSR" id="PIRSR001492-2"/>
    </source>
</evidence>
<feature type="binding site" evidence="7 10">
    <location>
        <begin position="167"/>
        <end position="168"/>
    </location>
    <ligand>
        <name>substrate</name>
    </ligand>
</feature>
<dbReference type="HAMAP" id="MF_01038">
    <property type="entry name" value="GpmI"/>
    <property type="match status" value="1"/>
</dbReference>
<feature type="binding site" evidence="7 10">
    <location>
        <position position="199"/>
    </location>
    <ligand>
        <name>substrate</name>
    </ligand>
</feature>
<feature type="binding site" evidence="7 11">
    <location>
        <position position="429"/>
    </location>
    <ligand>
        <name>Mn(2+)</name>
        <dbReference type="ChEBI" id="CHEBI:29035"/>
        <label>1</label>
    </ligand>
</feature>
<dbReference type="GO" id="GO:0030145">
    <property type="term" value="F:manganese ion binding"/>
    <property type="evidence" value="ECO:0007669"/>
    <property type="project" value="UniProtKB-UniRule"/>
</dbReference>
<feature type="binding site" evidence="7 11">
    <location>
        <position position="471"/>
    </location>
    <ligand>
        <name>Mn(2+)</name>
        <dbReference type="ChEBI" id="CHEBI:29035"/>
        <label>2</label>
    </ligand>
</feature>
<dbReference type="GO" id="GO:0006096">
    <property type="term" value="P:glycolytic process"/>
    <property type="evidence" value="ECO:0007669"/>
    <property type="project" value="UniProtKB-UniRule"/>
</dbReference>
<evidence type="ECO:0000313" key="15">
    <source>
        <dbReference type="EMBL" id="MFC4825776.1"/>
    </source>
</evidence>
<feature type="domain" description="BPG-independent PGAM N-terminal" evidence="14">
    <location>
        <begin position="97"/>
        <end position="326"/>
    </location>
</feature>
<dbReference type="EC" id="5.4.2.12" evidence="7 8"/>
<comment type="similarity">
    <text evidence="2 7">Belongs to the BPG-independent phosphoglycerate mutase family.</text>
</comment>
<reference evidence="15 16" key="1">
    <citation type="journal article" date="2019" name="Int. J. Syst. Evol. Microbiol.">
        <title>The Global Catalogue of Microorganisms (GCM) 10K type strain sequencing project: providing services to taxonomists for standard genome sequencing and annotation.</title>
        <authorList>
            <consortium name="The Broad Institute Genomics Platform"/>
            <consortium name="The Broad Institute Genome Sequencing Center for Infectious Disease"/>
            <person name="Wu L."/>
            <person name="Ma J."/>
        </authorList>
    </citation>
    <scope>NUCLEOTIDE SEQUENCE [LARGE SCALE GENOMIC DNA]</scope>
    <source>
        <strain evidence="15 16">XZYJ18</strain>
    </source>
</reference>
<comment type="cofactor">
    <cofactor evidence="7">
        <name>Mn(2+)</name>
        <dbReference type="ChEBI" id="CHEBI:29035"/>
    </cofactor>
    <text evidence="7">Binds 2 manganese ions per subunit.</text>
</comment>
<dbReference type="EMBL" id="JBHSHT010000002">
    <property type="protein sequence ID" value="MFC4825776.1"/>
    <property type="molecule type" value="Genomic_DNA"/>
</dbReference>
<accession>A0ABD5Q501</accession>
<evidence type="ECO:0000256" key="6">
    <source>
        <dbReference type="ARBA" id="ARBA00023235"/>
    </source>
</evidence>
<comment type="pathway">
    <text evidence="1 7">Carbohydrate degradation; glycolysis; pyruvate from D-glyceraldehyde 3-phosphate: step 3/5.</text>
</comment>
<feature type="binding site" evidence="7 10">
    <location>
        <position position="138"/>
    </location>
    <ligand>
        <name>substrate</name>
    </ligand>
</feature>
<evidence type="ECO:0000256" key="9">
    <source>
        <dbReference type="PIRSR" id="PIRSR001492-1"/>
    </source>
</evidence>
<feature type="binding site" evidence="7 11">
    <location>
        <position position="77"/>
    </location>
    <ligand>
        <name>Mn(2+)</name>
        <dbReference type="ChEBI" id="CHEBI:29035"/>
        <label>2</label>
    </ligand>
</feature>
<dbReference type="InterPro" id="IPR006124">
    <property type="entry name" value="Metalloenzyme"/>
</dbReference>
<keyword evidence="3 7" id="KW-0479">Metal-binding</keyword>
<evidence type="ECO:0000256" key="3">
    <source>
        <dbReference type="ARBA" id="ARBA00022723"/>
    </source>
</evidence>
<feature type="region of interest" description="Disordered" evidence="12">
    <location>
        <begin position="14"/>
        <end position="41"/>
    </location>
</feature>